<dbReference type="InterPro" id="IPR002539">
    <property type="entry name" value="MaoC-like_dom"/>
</dbReference>
<evidence type="ECO:0000313" key="2">
    <source>
        <dbReference type="EMBL" id="MFC3884917.1"/>
    </source>
</evidence>
<dbReference type="SUPFAM" id="SSF54637">
    <property type="entry name" value="Thioesterase/thiol ester dehydrase-isomerase"/>
    <property type="match status" value="1"/>
</dbReference>
<dbReference type="PANTHER" id="PTHR43841">
    <property type="entry name" value="3-HYDROXYACYL-THIOESTER DEHYDRATASE HTDX-RELATED"/>
    <property type="match status" value="1"/>
</dbReference>
<evidence type="ECO:0000259" key="1">
    <source>
        <dbReference type="Pfam" id="PF01575"/>
    </source>
</evidence>
<proteinExistence type="predicted"/>
<dbReference type="Proteomes" id="UP001595752">
    <property type="component" value="Unassembled WGS sequence"/>
</dbReference>
<dbReference type="RefSeq" id="WP_377916831.1">
    <property type="nucleotide sequence ID" value="NZ_JBHRZT010000067.1"/>
</dbReference>
<comment type="caution">
    <text evidence="2">The sequence shown here is derived from an EMBL/GenBank/DDBJ whole genome shotgun (WGS) entry which is preliminary data.</text>
</comment>
<gene>
    <name evidence="2" type="ORF">ACFOU2_16155</name>
</gene>
<keyword evidence="3" id="KW-1185">Reference proteome</keyword>
<evidence type="ECO:0000313" key="3">
    <source>
        <dbReference type="Proteomes" id="UP001595752"/>
    </source>
</evidence>
<dbReference type="EMBL" id="JBHRZT010000067">
    <property type="protein sequence ID" value="MFC3884917.1"/>
    <property type="molecule type" value="Genomic_DNA"/>
</dbReference>
<protein>
    <submittedName>
        <fullName evidence="2">MaoC/PaaZ C-terminal domain-containing protein</fullName>
    </submittedName>
</protein>
<feature type="domain" description="MaoC-like" evidence="1">
    <location>
        <begin position="6"/>
        <end position="100"/>
    </location>
</feature>
<dbReference type="Gene3D" id="3.10.129.10">
    <property type="entry name" value="Hotdog Thioesterase"/>
    <property type="match status" value="1"/>
</dbReference>
<dbReference type="InterPro" id="IPR029069">
    <property type="entry name" value="HotDog_dom_sf"/>
</dbReference>
<sequence length="129" mass="14092">MTTLQTIVKPPVTHTQLVRYAGASGDFNPIHTVVPAAEQAGLGGVIAHGMLIMGMAGEALTKWFSHKQLRSFKVRFSAMTRPGESLVIEGRCLEQTIHYGERRTKGELIVKNEEGEVKLKGDFEVALSS</sequence>
<organism evidence="2 3">
    <name type="scientific">Bacillus songklensis</name>
    <dbReference type="NCBI Taxonomy" id="1069116"/>
    <lineage>
        <taxon>Bacteria</taxon>
        <taxon>Bacillati</taxon>
        <taxon>Bacillota</taxon>
        <taxon>Bacilli</taxon>
        <taxon>Bacillales</taxon>
        <taxon>Bacillaceae</taxon>
        <taxon>Bacillus</taxon>
    </lineage>
</organism>
<accession>A0ABV8B5F7</accession>
<reference evidence="3" key="1">
    <citation type="journal article" date="2019" name="Int. J. Syst. Evol. Microbiol.">
        <title>The Global Catalogue of Microorganisms (GCM) 10K type strain sequencing project: providing services to taxonomists for standard genome sequencing and annotation.</title>
        <authorList>
            <consortium name="The Broad Institute Genomics Platform"/>
            <consortium name="The Broad Institute Genome Sequencing Center for Infectious Disease"/>
            <person name="Wu L."/>
            <person name="Ma J."/>
        </authorList>
    </citation>
    <scope>NUCLEOTIDE SEQUENCE [LARGE SCALE GENOMIC DNA]</scope>
    <source>
        <strain evidence="3">CCUG 61889</strain>
    </source>
</reference>
<name>A0ABV8B5F7_9BACI</name>
<dbReference type="Pfam" id="PF01575">
    <property type="entry name" value="MaoC_dehydratas"/>
    <property type="match status" value="1"/>
</dbReference>
<dbReference type="PANTHER" id="PTHR43841:SF3">
    <property type="entry name" value="(3R)-HYDROXYACYL-ACP DEHYDRATASE SUBUNIT HADB"/>
    <property type="match status" value="1"/>
</dbReference>